<evidence type="ECO:0000313" key="2">
    <source>
        <dbReference type="Proteomes" id="UP000887566"/>
    </source>
</evidence>
<feature type="region of interest" description="Disordered" evidence="1">
    <location>
        <begin position="1"/>
        <end position="50"/>
    </location>
</feature>
<evidence type="ECO:0000313" key="3">
    <source>
        <dbReference type="WBParaSite" id="PSAMB.scaffold1503size30638.g13591.t1"/>
    </source>
</evidence>
<proteinExistence type="predicted"/>
<dbReference type="Proteomes" id="UP000887566">
    <property type="component" value="Unplaced"/>
</dbReference>
<evidence type="ECO:0000256" key="1">
    <source>
        <dbReference type="SAM" id="MobiDB-lite"/>
    </source>
</evidence>
<organism evidence="2 3">
    <name type="scientific">Plectus sambesii</name>
    <dbReference type="NCBI Taxonomy" id="2011161"/>
    <lineage>
        <taxon>Eukaryota</taxon>
        <taxon>Metazoa</taxon>
        <taxon>Ecdysozoa</taxon>
        <taxon>Nematoda</taxon>
        <taxon>Chromadorea</taxon>
        <taxon>Plectida</taxon>
        <taxon>Plectina</taxon>
        <taxon>Plectoidea</taxon>
        <taxon>Plectidae</taxon>
        <taxon>Plectus</taxon>
    </lineage>
</organism>
<keyword evidence="2" id="KW-1185">Reference proteome</keyword>
<name>A0A914V3G9_9BILA</name>
<feature type="region of interest" description="Disordered" evidence="1">
    <location>
        <begin position="80"/>
        <end position="105"/>
    </location>
</feature>
<dbReference type="AlphaFoldDB" id="A0A914V3G9"/>
<sequence>MASAMNRGKRTPPPSPGGGVNKADSPSPSLPTRSKCADSTAAAGTTPSFWHIVTQTGSTADDDTRSSLLNRIAICSDSRSAGRIDRGARGASPSENEGARPLGLSARILSSSRSISPRQRDAHRSSSRCFSAFNSPLLCRQASLFSPKQSPICIRNVRGAKGVA</sequence>
<protein>
    <submittedName>
        <fullName evidence="3">Uncharacterized protein</fullName>
    </submittedName>
</protein>
<accession>A0A914V3G9</accession>
<reference evidence="3" key="1">
    <citation type="submission" date="2022-11" db="UniProtKB">
        <authorList>
            <consortium name="WormBaseParasite"/>
        </authorList>
    </citation>
    <scope>IDENTIFICATION</scope>
</reference>
<dbReference type="WBParaSite" id="PSAMB.scaffold1503size30638.g13591.t1">
    <property type="protein sequence ID" value="PSAMB.scaffold1503size30638.g13591.t1"/>
    <property type="gene ID" value="PSAMB.scaffold1503size30638.g13591"/>
</dbReference>